<dbReference type="GO" id="GO:0048870">
    <property type="term" value="P:cell motility"/>
    <property type="evidence" value="ECO:0007669"/>
    <property type="project" value="Ensembl"/>
</dbReference>
<dbReference type="GO" id="GO:0001894">
    <property type="term" value="P:tissue homeostasis"/>
    <property type="evidence" value="ECO:0007669"/>
    <property type="project" value="Ensembl"/>
</dbReference>
<feature type="compositionally biased region" description="Low complexity" evidence="8">
    <location>
        <begin position="77"/>
        <end position="117"/>
    </location>
</feature>
<evidence type="ECO:0000256" key="8">
    <source>
        <dbReference type="SAM" id="MobiDB-lite"/>
    </source>
</evidence>
<evidence type="ECO:0000256" key="2">
    <source>
        <dbReference type="ARBA" id="ARBA00022692"/>
    </source>
</evidence>
<feature type="chain" id="PRO_5032875970" evidence="10">
    <location>
        <begin position="31"/>
        <end position="371"/>
    </location>
</feature>
<keyword evidence="12" id="KW-1185">Reference proteome</keyword>
<dbReference type="PRINTS" id="PR01700">
    <property type="entry name" value="CD34ANTIGEN"/>
</dbReference>
<organism evidence="11 12">
    <name type="scientific">Meleagris gallopavo</name>
    <name type="common">Wild turkey</name>
    <dbReference type="NCBI Taxonomy" id="9103"/>
    <lineage>
        <taxon>Eukaryota</taxon>
        <taxon>Metazoa</taxon>
        <taxon>Chordata</taxon>
        <taxon>Craniata</taxon>
        <taxon>Vertebrata</taxon>
        <taxon>Euteleostomi</taxon>
        <taxon>Archelosauria</taxon>
        <taxon>Archosauria</taxon>
        <taxon>Dinosauria</taxon>
        <taxon>Saurischia</taxon>
        <taxon>Theropoda</taxon>
        <taxon>Coelurosauria</taxon>
        <taxon>Aves</taxon>
        <taxon>Neognathae</taxon>
        <taxon>Galloanserae</taxon>
        <taxon>Galliformes</taxon>
        <taxon>Phasianidae</taxon>
        <taxon>Meleagridinae</taxon>
        <taxon>Meleagris</taxon>
    </lineage>
</organism>
<evidence type="ECO:0000256" key="7">
    <source>
        <dbReference type="ARBA" id="ARBA00023180"/>
    </source>
</evidence>
<proteinExistence type="predicted"/>
<evidence type="ECO:0000256" key="3">
    <source>
        <dbReference type="ARBA" id="ARBA00022729"/>
    </source>
</evidence>
<evidence type="ECO:0000256" key="10">
    <source>
        <dbReference type="SAM" id="SignalP"/>
    </source>
</evidence>
<dbReference type="GO" id="GO:0007165">
    <property type="term" value="P:signal transduction"/>
    <property type="evidence" value="ECO:0007669"/>
    <property type="project" value="Ensembl"/>
</dbReference>
<dbReference type="GO" id="GO:2001214">
    <property type="term" value="P:positive regulation of vasculogenesis"/>
    <property type="evidence" value="ECO:0007669"/>
    <property type="project" value="Ensembl"/>
</dbReference>
<reference evidence="11" key="2">
    <citation type="submission" date="2025-08" db="UniProtKB">
        <authorList>
            <consortium name="Ensembl"/>
        </authorList>
    </citation>
    <scope>IDENTIFICATION</scope>
</reference>
<dbReference type="PANTHER" id="PTHR16677:SF1">
    <property type="entry name" value="HEMATOPOIETIC PROGENITOR CELL ANTIGEN CD34"/>
    <property type="match status" value="1"/>
</dbReference>
<dbReference type="GeneID" id="100549596"/>
<gene>
    <name evidence="11" type="primary">CD34</name>
</gene>
<evidence type="ECO:0000256" key="1">
    <source>
        <dbReference type="ARBA" id="ARBA00004479"/>
    </source>
</evidence>
<feature type="transmembrane region" description="Helical" evidence="9">
    <location>
        <begin position="291"/>
        <end position="312"/>
    </location>
</feature>
<dbReference type="Ensembl" id="ENSMGAT00000004686.2">
    <property type="protein sequence ID" value="ENSMGAP00000003976.2"/>
    <property type="gene ID" value="ENSMGAG00000004202.2"/>
</dbReference>
<dbReference type="OrthoDB" id="8945512at2759"/>
<evidence type="ECO:0000313" key="12">
    <source>
        <dbReference type="Proteomes" id="UP000001645"/>
    </source>
</evidence>
<reference evidence="11" key="3">
    <citation type="submission" date="2025-09" db="UniProtKB">
        <authorList>
            <consortium name="Ensembl"/>
        </authorList>
    </citation>
    <scope>IDENTIFICATION</scope>
</reference>
<dbReference type="GO" id="GO:0048471">
    <property type="term" value="C:perinuclear region of cytoplasm"/>
    <property type="evidence" value="ECO:0007669"/>
    <property type="project" value="Ensembl"/>
</dbReference>
<evidence type="ECO:0000256" key="5">
    <source>
        <dbReference type="ARBA" id="ARBA00022989"/>
    </source>
</evidence>
<keyword evidence="2 9" id="KW-0812">Transmembrane</keyword>
<dbReference type="GO" id="GO:0072011">
    <property type="term" value="P:glomerular endothelium development"/>
    <property type="evidence" value="ECO:0007669"/>
    <property type="project" value="Ensembl"/>
</dbReference>
<dbReference type="GO" id="GO:0032703">
    <property type="term" value="P:negative regulation of interleukin-2 production"/>
    <property type="evidence" value="ECO:0007669"/>
    <property type="project" value="Ensembl"/>
</dbReference>
<dbReference type="GO" id="GO:0061629">
    <property type="term" value="F:RNA polymerase II-specific DNA-binding transcription factor binding"/>
    <property type="evidence" value="ECO:0007669"/>
    <property type="project" value="Ensembl"/>
</dbReference>
<dbReference type="GO" id="GO:0009897">
    <property type="term" value="C:external side of plasma membrane"/>
    <property type="evidence" value="ECO:0007669"/>
    <property type="project" value="Ensembl"/>
</dbReference>
<feature type="compositionally biased region" description="Low complexity" evidence="8">
    <location>
        <begin position="139"/>
        <end position="160"/>
    </location>
</feature>
<keyword evidence="6 9" id="KW-0472">Membrane</keyword>
<keyword evidence="4" id="KW-0130">Cell adhesion</keyword>
<keyword evidence="3 10" id="KW-0732">Signal</keyword>
<dbReference type="GO" id="GO:0003094">
    <property type="term" value="P:glomerular filtration"/>
    <property type="evidence" value="ECO:0007669"/>
    <property type="project" value="Ensembl"/>
</dbReference>
<protein>
    <submittedName>
        <fullName evidence="11">CD34 molecule</fullName>
    </submittedName>
</protein>
<keyword evidence="7" id="KW-0325">Glycoprotein</keyword>
<dbReference type="KEGG" id="mgp:100549596"/>
<sequence length="371" mass="39110">MLCWGSVHMMKWRQLFWIAFCLVKLSGTAADSPTDSSTAVSLAVATAQSSTGSVAPTGIMGSTAPTQDSNPAATAQPTSGSPSSPGLSSEHSPQFSTHPSTHPSTQSSTQSSQTPTPLLDNHPEDTSSGAPTTLSPTLHPRTTAAAHPSASTSLSSTATPRLTAVSEDTTQLHTSGGVSKPITCHNIKEVSDSGALCLRLNESHTCKHFLDTKGSDLWSTICEEDAHRVPPPCQIKLAMSEVDQECLLLILDGNTDPAMDVLQESQWEKFGIKSLERGSVRSHQDFSRKTLTALVTSGLLLAALGTAGYFLMRRRSWSPAGQRLDEDHYDLETGSQGSPAPQEKPSANGAQENGASRNGRGTAQSLADSSM</sequence>
<dbReference type="InterPro" id="IPR013836">
    <property type="entry name" value="CD34/Podocalyxin"/>
</dbReference>
<feature type="compositionally biased region" description="Polar residues" evidence="8">
    <location>
        <begin position="63"/>
        <end position="76"/>
    </location>
</feature>
<feature type="compositionally biased region" description="Polar residues" evidence="8">
    <location>
        <begin position="126"/>
        <end position="136"/>
    </location>
</feature>
<feature type="signal peptide" evidence="10">
    <location>
        <begin position="1"/>
        <end position="30"/>
    </location>
</feature>
<dbReference type="HOGENOM" id="CLU_739569_0_0_1"/>
<dbReference type="GO" id="GO:0030246">
    <property type="term" value="F:carbohydrate binding"/>
    <property type="evidence" value="ECO:0007669"/>
    <property type="project" value="Ensembl"/>
</dbReference>
<dbReference type="Bgee" id="ENSMGAG00000004202">
    <property type="expression patterns" value="Expressed in testis and 17 other cell types or tissues"/>
</dbReference>
<keyword evidence="5 9" id="KW-1133">Transmembrane helix</keyword>
<reference evidence="11 12" key="1">
    <citation type="journal article" date="2010" name="PLoS Biol.">
        <title>Multi-platform next-generation sequencing of the domestic turkey (Meleagris gallopavo): genome assembly and analysis.</title>
        <authorList>
            <person name="Dalloul R.A."/>
            <person name="Long J.A."/>
            <person name="Zimin A.V."/>
            <person name="Aslam L."/>
            <person name="Beal K."/>
            <person name="Blomberg L.A."/>
            <person name="Bouffard P."/>
            <person name="Burt D.W."/>
            <person name="Crasta O."/>
            <person name="Crooijmans R.P."/>
            <person name="Cooper K."/>
            <person name="Coulombe R.A."/>
            <person name="De S."/>
            <person name="Delany M.E."/>
            <person name="Dodgson J.B."/>
            <person name="Dong J.J."/>
            <person name="Evans C."/>
            <person name="Frederickson K.M."/>
            <person name="Flicek P."/>
            <person name="Florea L."/>
            <person name="Folkerts O."/>
            <person name="Groenen M.A."/>
            <person name="Harkins T.T."/>
            <person name="Herrero J."/>
            <person name="Hoffmann S."/>
            <person name="Megens H.J."/>
            <person name="Jiang A."/>
            <person name="de Jong P."/>
            <person name="Kaiser P."/>
            <person name="Kim H."/>
            <person name="Kim K.W."/>
            <person name="Kim S."/>
            <person name="Langenberger D."/>
            <person name="Lee M.K."/>
            <person name="Lee T."/>
            <person name="Mane S."/>
            <person name="Marcais G."/>
            <person name="Marz M."/>
            <person name="McElroy A.P."/>
            <person name="Modise T."/>
            <person name="Nefedov M."/>
            <person name="Notredame C."/>
            <person name="Paton I.R."/>
            <person name="Payne W.S."/>
            <person name="Pertea G."/>
            <person name="Prickett D."/>
            <person name="Puiu D."/>
            <person name="Qioa D."/>
            <person name="Raineri E."/>
            <person name="Ruffier M."/>
            <person name="Salzberg S.L."/>
            <person name="Schatz M.C."/>
            <person name="Scheuring C."/>
            <person name="Schmidt C.J."/>
            <person name="Schroeder S."/>
            <person name="Searle S.M."/>
            <person name="Smith E.J."/>
            <person name="Smith J."/>
            <person name="Sonstegard T.S."/>
            <person name="Stadler P.F."/>
            <person name="Tafer H."/>
            <person name="Tu Z.J."/>
            <person name="Van Tassell C.P."/>
            <person name="Vilella A.J."/>
            <person name="Williams K.P."/>
            <person name="Yorke J.A."/>
            <person name="Zhang L."/>
            <person name="Zhang H.B."/>
            <person name="Zhang X."/>
            <person name="Zhang Y."/>
            <person name="Reed K.M."/>
        </authorList>
    </citation>
    <scope>NUCLEOTIDE SEQUENCE [LARGE SCALE GENOMIC DNA]</scope>
</reference>
<dbReference type="GO" id="GO:0071657">
    <property type="term" value="P:positive regulation of granulocyte colony-stimulating factor production"/>
    <property type="evidence" value="ECO:0007669"/>
    <property type="project" value="Ensembl"/>
</dbReference>
<dbReference type="GO" id="GO:0001935">
    <property type="term" value="P:endothelial cell proliferation"/>
    <property type="evidence" value="ECO:0007669"/>
    <property type="project" value="Ensembl"/>
</dbReference>
<dbReference type="GO" id="GO:0098609">
    <property type="term" value="P:cell-cell adhesion"/>
    <property type="evidence" value="ECO:0007669"/>
    <property type="project" value="Ensembl"/>
</dbReference>
<dbReference type="PANTHER" id="PTHR16677">
    <property type="entry name" value="HEMATOPOIETIC PROGENITOR CELL ANTIGEN CD34"/>
    <property type="match status" value="1"/>
</dbReference>
<dbReference type="GO" id="GO:0045766">
    <property type="term" value="P:positive regulation of angiogenesis"/>
    <property type="evidence" value="ECO:0007669"/>
    <property type="project" value="Ensembl"/>
</dbReference>
<dbReference type="GO" id="GO:0072254">
    <property type="term" value="P:metanephric glomerular mesangial cell differentiation"/>
    <property type="evidence" value="ECO:0007669"/>
    <property type="project" value="Ensembl"/>
</dbReference>
<evidence type="ECO:0000256" key="4">
    <source>
        <dbReference type="ARBA" id="ARBA00022889"/>
    </source>
</evidence>
<evidence type="ECO:0000256" key="6">
    <source>
        <dbReference type="ARBA" id="ARBA00023136"/>
    </source>
</evidence>
<dbReference type="AlphaFoldDB" id="G1MYF5"/>
<dbReference type="Pfam" id="PF06365">
    <property type="entry name" value="CD34_antigen"/>
    <property type="match status" value="1"/>
</dbReference>
<feature type="compositionally biased region" description="Polar residues" evidence="8">
    <location>
        <begin position="348"/>
        <end position="371"/>
    </location>
</feature>
<dbReference type="RefSeq" id="XP_003212970.1">
    <property type="nucleotide sequence ID" value="XM_003212922.4"/>
</dbReference>
<feature type="region of interest" description="Disordered" evidence="8">
    <location>
        <begin position="48"/>
        <end position="160"/>
    </location>
</feature>
<dbReference type="Proteomes" id="UP000001645">
    <property type="component" value="Chromosome 28"/>
</dbReference>
<name>G1MYF5_MELGA</name>
<dbReference type="GO" id="GO:0007160">
    <property type="term" value="P:cell-matrix adhesion"/>
    <property type="evidence" value="ECO:0007669"/>
    <property type="project" value="TreeGrafter"/>
</dbReference>
<dbReference type="GO" id="GO:0060290">
    <property type="term" value="P:transdifferentiation"/>
    <property type="evidence" value="ECO:0007669"/>
    <property type="project" value="Ensembl"/>
</dbReference>
<dbReference type="GO" id="GO:0045171">
    <property type="term" value="C:intercellular bridge"/>
    <property type="evidence" value="ECO:0007669"/>
    <property type="project" value="Ensembl"/>
</dbReference>
<dbReference type="GeneTree" id="ENSGT00390000008414"/>
<dbReference type="CTD" id="947"/>
<dbReference type="GO" id="GO:0038001">
    <property type="term" value="P:paracrine signaling"/>
    <property type="evidence" value="ECO:0007669"/>
    <property type="project" value="Ensembl"/>
</dbReference>
<comment type="subcellular location">
    <subcellularLocation>
        <location evidence="1">Membrane</location>
        <topology evidence="1">Single-pass type I membrane protein</topology>
    </subcellularLocation>
</comment>
<dbReference type="InParanoid" id="G1MYF5"/>
<evidence type="ECO:0000256" key="9">
    <source>
        <dbReference type="SAM" id="Phobius"/>
    </source>
</evidence>
<dbReference type="InterPro" id="IPR008083">
    <property type="entry name" value="CD34"/>
</dbReference>
<accession>G1MYF5</accession>
<dbReference type="GO" id="GO:0061042">
    <property type="term" value="P:vascular wound healing"/>
    <property type="evidence" value="ECO:0007669"/>
    <property type="project" value="Ensembl"/>
</dbReference>
<feature type="region of interest" description="Disordered" evidence="8">
    <location>
        <begin position="325"/>
        <end position="371"/>
    </location>
</feature>
<dbReference type="GO" id="GO:0071971">
    <property type="term" value="P:extracellular exosome assembly"/>
    <property type="evidence" value="ECO:0007669"/>
    <property type="project" value="Ensembl"/>
</dbReference>
<evidence type="ECO:0000313" key="11">
    <source>
        <dbReference type="Ensembl" id="ENSMGAP00000003976.2"/>
    </source>
</evidence>
<dbReference type="GO" id="GO:0071425">
    <property type="term" value="P:hematopoietic stem cell proliferation"/>
    <property type="evidence" value="ECO:0007669"/>
    <property type="project" value="Ensembl"/>
</dbReference>